<feature type="region of interest" description="Disordered" evidence="1">
    <location>
        <begin position="49"/>
        <end position="88"/>
    </location>
</feature>
<proteinExistence type="predicted"/>
<evidence type="ECO:0008006" key="5">
    <source>
        <dbReference type="Google" id="ProtNLM"/>
    </source>
</evidence>
<evidence type="ECO:0000256" key="2">
    <source>
        <dbReference type="SAM" id="SignalP"/>
    </source>
</evidence>
<gene>
    <name evidence="3" type="ORF">WA1_29060</name>
</gene>
<dbReference type="RefSeq" id="WP_017747099.1">
    <property type="nucleotide sequence ID" value="NZ_KQ976354.1"/>
</dbReference>
<name>A0A139X5P6_9CYAN</name>
<feature type="compositionally biased region" description="Polar residues" evidence="1">
    <location>
        <begin position="77"/>
        <end position="88"/>
    </location>
</feature>
<keyword evidence="4" id="KW-1185">Reference proteome</keyword>
<reference evidence="3 4" key="1">
    <citation type="journal article" date="2013" name="Genome Biol. Evol.">
        <title>Genomes of Stigonematalean cyanobacteria (subsection V) and the evolution of oxygenic photosynthesis from prokaryotes to plastids.</title>
        <authorList>
            <person name="Dagan T."/>
            <person name="Roettger M."/>
            <person name="Stucken K."/>
            <person name="Landan G."/>
            <person name="Koch R."/>
            <person name="Major P."/>
            <person name="Gould S.B."/>
            <person name="Goremykin V.V."/>
            <person name="Rippka R."/>
            <person name="Tandeau de Marsac N."/>
            <person name="Gugger M."/>
            <person name="Lockhart P.J."/>
            <person name="Allen J.F."/>
            <person name="Brune I."/>
            <person name="Maus I."/>
            <person name="Puhler A."/>
            <person name="Martin W.F."/>
        </authorList>
    </citation>
    <scope>NUCLEOTIDE SEQUENCE [LARGE SCALE GENOMIC DNA]</scope>
    <source>
        <strain evidence="3 4">PCC 7110</strain>
    </source>
</reference>
<sequence length="121" mass="12552">MINRIRTTIMGITILATALVSTTAIATQPQAEVVSQSCSDAVHSTKYTLASSRPAKPGSNLPIAAPQGGSTEKKSCETTNAPGTNKQGVNGTNRCTTCTYSSNGHVTVNCIFIKPKNPSSP</sequence>
<dbReference type="AlphaFoldDB" id="A0A139X5P6"/>
<evidence type="ECO:0000256" key="1">
    <source>
        <dbReference type="SAM" id="MobiDB-lite"/>
    </source>
</evidence>
<dbReference type="OrthoDB" id="514569at2"/>
<organism evidence="3 4">
    <name type="scientific">Scytonema hofmannii PCC 7110</name>
    <dbReference type="NCBI Taxonomy" id="128403"/>
    <lineage>
        <taxon>Bacteria</taxon>
        <taxon>Bacillati</taxon>
        <taxon>Cyanobacteriota</taxon>
        <taxon>Cyanophyceae</taxon>
        <taxon>Nostocales</taxon>
        <taxon>Scytonemataceae</taxon>
        <taxon>Scytonema</taxon>
    </lineage>
</organism>
<evidence type="ECO:0000313" key="3">
    <source>
        <dbReference type="EMBL" id="KYC40010.1"/>
    </source>
</evidence>
<comment type="caution">
    <text evidence="3">The sequence shown here is derived from an EMBL/GenBank/DDBJ whole genome shotgun (WGS) entry which is preliminary data.</text>
</comment>
<protein>
    <recommendedName>
        <fullName evidence="5">Secreted protein</fullName>
    </recommendedName>
</protein>
<dbReference type="Proteomes" id="UP000076925">
    <property type="component" value="Unassembled WGS sequence"/>
</dbReference>
<accession>A0A139X5P6</accession>
<dbReference type="EMBL" id="ANNX02000031">
    <property type="protein sequence ID" value="KYC40010.1"/>
    <property type="molecule type" value="Genomic_DNA"/>
</dbReference>
<keyword evidence="2" id="KW-0732">Signal</keyword>
<feature type="chain" id="PRO_5007300566" description="Secreted protein" evidence="2">
    <location>
        <begin position="27"/>
        <end position="121"/>
    </location>
</feature>
<evidence type="ECO:0000313" key="4">
    <source>
        <dbReference type="Proteomes" id="UP000076925"/>
    </source>
</evidence>
<feature type="signal peptide" evidence="2">
    <location>
        <begin position="1"/>
        <end position="26"/>
    </location>
</feature>